<accession>A0AA97CXW4</accession>
<feature type="signal peptide" evidence="1">
    <location>
        <begin position="1"/>
        <end position="25"/>
    </location>
</feature>
<sequence length="575" mass="59490">MKRTARTVVASLLVVATVLLTGCVAVPDSSSPQPIEVFDRKDPLNAVPVPRRSDDPETLARNVVKAMADPSSGHRAARKFLTSAASGRWDDQGDTTVVDNVGVVVDERTEDAVRLRITADKVGTLTPVGQLLPASGPMVVPLSLTRVRGSWRIAGDLPRGAVTDRAQFLTAYRQVGLYFPDRTMSRLVTDPRWMFGQNPAATDVVGILLRGPASDLDGAVGTGADKGATLSGAVVTDGDTVTVDLQNVTEDDTRNRTVLAAQLIWTLNGAGITGTYVLNADGAPLVPGHDGGWRTADVQSFDPDPDSAQPPLHLVHDGALVRSTAGHAIPIPGPLGTTRDLRAAAVTADLSRAAAVLSRGPREVLMEGPYGAPPVEIAAGREVTSPSYGAEPSEGYAIVDGRPIQWSLDAQGAVGTVDLDVTEVRAKAGGTITAMSVSPDGVRVALVVDGRPVLAVVSINERGIPSLTGVRPAAVDIDTEVADIAWSGPSVLYAVRTGAESPVMRISLAGGPSVGLVAGNLKPPLSSVAASEETVYAGDTQGVQQLGIGAGRPDQYWTGVSSDMNSGTVPIVPAG</sequence>
<dbReference type="Pfam" id="PF10647">
    <property type="entry name" value="Gmad1"/>
    <property type="match status" value="1"/>
</dbReference>
<organism evidence="3">
    <name type="scientific">Gordonia sp. MP11Mi</name>
    <dbReference type="NCBI Taxonomy" id="3022769"/>
    <lineage>
        <taxon>Bacteria</taxon>
        <taxon>Bacillati</taxon>
        <taxon>Actinomycetota</taxon>
        <taxon>Actinomycetes</taxon>
        <taxon>Mycobacteriales</taxon>
        <taxon>Gordoniaceae</taxon>
        <taxon>Gordonia</taxon>
    </lineage>
</organism>
<dbReference type="Pfam" id="PF25976">
    <property type="entry name" value="LpqB_N"/>
    <property type="match status" value="1"/>
</dbReference>
<dbReference type="InterPro" id="IPR018910">
    <property type="entry name" value="LpqB_C"/>
</dbReference>
<dbReference type="EMBL" id="CP128986">
    <property type="protein sequence ID" value="WOC13134.1"/>
    <property type="molecule type" value="Genomic_DNA"/>
</dbReference>
<dbReference type="Pfam" id="PF10646">
    <property type="entry name" value="Germane"/>
    <property type="match status" value="1"/>
</dbReference>
<keyword evidence="1" id="KW-0732">Signal</keyword>
<feature type="chain" id="PRO_5041682030" evidence="1">
    <location>
        <begin position="26"/>
        <end position="575"/>
    </location>
</feature>
<feature type="domain" description="GerMN" evidence="2">
    <location>
        <begin position="201"/>
        <end position="289"/>
    </location>
</feature>
<name>A0AA97CXW4_9ACTN</name>
<evidence type="ECO:0000259" key="2">
    <source>
        <dbReference type="SMART" id="SM00909"/>
    </source>
</evidence>
<gene>
    <name evidence="3" type="primary">lpqB</name>
    <name evidence="3" type="ORF">MP11Mi_22310</name>
</gene>
<evidence type="ECO:0000313" key="3">
    <source>
        <dbReference type="EMBL" id="WOC13134.1"/>
    </source>
</evidence>
<dbReference type="RefSeq" id="WP_420038974.1">
    <property type="nucleotide sequence ID" value="NZ_CP128986.1"/>
</dbReference>
<dbReference type="SMART" id="SM00909">
    <property type="entry name" value="Germane"/>
    <property type="match status" value="1"/>
</dbReference>
<dbReference type="PROSITE" id="PS51257">
    <property type="entry name" value="PROKAR_LIPOPROTEIN"/>
    <property type="match status" value="1"/>
</dbReference>
<dbReference type="InterPro" id="IPR019606">
    <property type="entry name" value="GerMN"/>
</dbReference>
<evidence type="ECO:0000256" key="1">
    <source>
        <dbReference type="SAM" id="SignalP"/>
    </source>
</evidence>
<protein>
    <submittedName>
        <fullName evidence="3">Lipoprotein LpqB</fullName>
    </submittedName>
</protein>
<dbReference type="InterPro" id="IPR059026">
    <property type="entry name" value="LpqB_N"/>
</dbReference>
<proteinExistence type="predicted"/>
<keyword evidence="3" id="KW-0449">Lipoprotein</keyword>
<reference evidence="3" key="1">
    <citation type="submission" date="2023-06" db="EMBL/GenBank/DDBJ databases">
        <title>Gordonia sp. nov. and Pseudochrobactrum sp. nov., two species isolated from the burying beetle Nicrophorus vespilloides.</title>
        <authorList>
            <person name="Poehlein A."/>
            <person name="Guzman J."/>
            <person name="Daniel R."/>
            <person name="Vilcinskas A."/>
        </authorList>
    </citation>
    <scope>NUCLEOTIDE SEQUENCE</scope>
    <source>
        <strain evidence="3">MP11Mi</strain>
    </source>
</reference>
<dbReference type="AlphaFoldDB" id="A0AA97CXW4"/>